<gene>
    <name evidence="2" type="ORF">NPIL_298741</name>
</gene>
<proteinExistence type="predicted"/>
<dbReference type="EMBL" id="BMAW01080942">
    <property type="protein sequence ID" value="GFU22056.1"/>
    <property type="molecule type" value="Genomic_DNA"/>
</dbReference>
<dbReference type="Proteomes" id="UP000887013">
    <property type="component" value="Unassembled WGS sequence"/>
</dbReference>
<name>A0A8X6QEB9_NEPPI</name>
<accession>A0A8X6QEB9</accession>
<feature type="compositionally biased region" description="Pro residues" evidence="1">
    <location>
        <begin position="68"/>
        <end position="86"/>
    </location>
</feature>
<keyword evidence="3" id="KW-1185">Reference proteome</keyword>
<evidence type="ECO:0000313" key="2">
    <source>
        <dbReference type="EMBL" id="GFU22056.1"/>
    </source>
</evidence>
<comment type="caution">
    <text evidence="2">The sequence shown here is derived from an EMBL/GenBank/DDBJ whole genome shotgun (WGS) entry which is preliminary data.</text>
</comment>
<organism evidence="2 3">
    <name type="scientific">Nephila pilipes</name>
    <name type="common">Giant wood spider</name>
    <name type="synonym">Nephila maculata</name>
    <dbReference type="NCBI Taxonomy" id="299642"/>
    <lineage>
        <taxon>Eukaryota</taxon>
        <taxon>Metazoa</taxon>
        <taxon>Ecdysozoa</taxon>
        <taxon>Arthropoda</taxon>
        <taxon>Chelicerata</taxon>
        <taxon>Arachnida</taxon>
        <taxon>Araneae</taxon>
        <taxon>Araneomorphae</taxon>
        <taxon>Entelegynae</taxon>
        <taxon>Araneoidea</taxon>
        <taxon>Nephilidae</taxon>
        <taxon>Nephila</taxon>
    </lineage>
</organism>
<sequence>MVQTESSSFVYFSFHRNSIEYCPVQYSKLYFMEVILKRQIKASTKGNKAAQHGGVGDVGVSVAGPSRVPVPGPGEGSPPPGSLACQ</sequence>
<feature type="compositionally biased region" description="Low complexity" evidence="1">
    <location>
        <begin position="58"/>
        <end position="67"/>
    </location>
</feature>
<feature type="region of interest" description="Disordered" evidence="1">
    <location>
        <begin position="45"/>
        <end position="86"/>
    </location>
</feature>
<evidence type="ECO:0000256" key="1">
    <source>
        <dbReference type="SAM" id="MobiDB-lite"/>
    </source>
</evidence>
<protein>
    <submittedName>
        <fullName evidence="2">Uncharacterized protein</fullName>
    </submittedName>
</protein>
<reference evidence="2" key="1">
    <citation type="submission" date="2020-08" db="EMBL/GenBank/DDBJ databases">
        <title>Multicomponent nature underlies the extraordinary mechanical properties of spider dragline silk.</title>
        <authorList>
            <person name="Kono N."/>
            <person name="Nakamura H."/>
            <person name="Mori M."/>
            <person name="Yoshida Y."/>
            <person name="Ohtoshi R."/>
            <person name="Malay A.D."/>
            <person name="Moran D.A.P."/>
            <person name="Tomita M."/>
            <person name="Numata K."/>
            <person name="Arakawa K."/>
        </authorList>
    </citation>
    <scope>NUCLEOTIDE SEQUENCE</scope>
</reference>
<evidence type="ECO:0000313" key="3">
    <source>
        <dbReference type="Proteomes" id="UP000887013"/>
    </source>
</evidence>
<dbReference type="AlphaFoldDB" id="A0A8X6QEB9"/>